<proteinExistence type="predicted"/>
<organism evidence="2 3">
    <name type="scientific">Streptomyces subrutilus</name>
    <dbReference type="NCBI Taxonomy" id="36818"/>
    <lineage>
        <taxon>Bacteria</taxon>
        <taxon>Bacillati</taxon>
        <taxon>Actinomycetota</taxon>
        <taxon>Actinomycetes</taxon>
        <taxon>Kitasatosporales</taxon>
        <taxon>Streptomycetaceae</taxon>
        <taxon>Streptomyces</taxon>
    </lineage>
</organism>
<feature type="compositionally biased region" description="Basic and acidic residues" evidence="1">
    <location>
        <begin position="86"/>
        <end position="96"/>
    </location>
</feature>
<accession>A0A1E5PLE9</accession>
<name>A0A1E5PLE9_9ACTN</name>
<sequence>MADDHRTATAHRRSLGSLLRPTALCPRLLIRTLADVTRSTRHRRTAGTQAVCPTAAEHRSCPVREDESGSGSAKGPRCGENLPDAPDPRERAHEAVVSRTTSPDDLASLLAMLDLRPGPDGTKPRTGDREGHPGRGDG</sequence>
<evidence type="ECO:0000313" key="2">
    <source>
        <dbReference type="EMBL" id="OEJ30406.1"/>
    </source>
</evidence>
<feature type="compositionally biased region" description="Basic and acidic residues" evidence="1">
    <location>
        <begin position="56"/>
        <end position="67"/>
    </location>
</feature>
<feature type="compositionally biased region" description="Basic and acidic residues" evidence="1">
    <location>
        <begin position="122"/>
        <end position="138"/>
    </location>
</feature>
<evidence type="ECO:0000313" key="3">
    <source>
        <dbReference type="Proteomes" id="UP000095705"/>
    </source>
</evidence>
<gene>
    <name evidence="2" type="ORF">BGK67_02695</name>
</gene>
<feature type="compositionally biased region" description="Low complexity" evidence="1">
    <location>
        <begin position="104"/>
        <end position="115"/>
    </location>
</feature>
<dbReference type="AlphaFoldDB" id="A0A1E5PLE9"/>
<feature type="region of interest" description="Disordered" evidence="1">
    <location>
        <begin position="38"/>
        <end position="138"/>
    </location>
</feature>
<protein>
    <submittedName>
        <fullName evidence="2">Uncharacterized protein</fullName>
    </submittedName>
</protein>
<keyword evidence="3" id="KW-1185">Reference proteome</keyword>
<dbReference type="EMBL" id="MEHK01000001">
    <property type="protein sequence ID" value="OEJ30406.1"/>
    <property type="molecule type" value="Genomic_DNA"/>
</dbReference>
<comment type="caution">
    <text evidence="2">The sequence shown here is derived from an EMBL/GenBank/DDBJ whole genome shotgun (WGS) entry which is preliminary data.</text>
</comment>
<dbReference type="Proteomes" id="UP000095705">
    <property type="component" value="Unassembled WGS sequence"/>
</dbReference>
<dbReference type="RefSeq" id="WP_069918551.1">
    <property type="nucleotide sequence ID" value="NZ_MEHK01000001.1"/>
</dbReference>
<reference evidence="2 3" key="1">
    <citation type="submission" date="2016-08" db="EMBL/GenBank/DDBJ databases">
        <title>The complete genome of Streptomyces subrutilus 10-1-1.</title>
        <authorList>
            <person name="Chen X."/>
        </authorList>
    </citation>
    <scope>NUCLEOTIDE SEQUENCE [LARGE SCALE GENOMIC DNA]</scope>
    <source>
        <strain evidence="2 3">10-1-1</strain>
    </source>
</reference>
<evidence type="ECO:0000256" key="1">
    <source>
        <dbReference type="SAM" id="MobiDB-lite"/>
    </source>
</evidence>